<comment type="caution">
    <text evidence="7">The sequence shown here is derived from an EMBL/GenBank/DDBJ whole genome shotgun (WGS) entry which is preliminary data.</text>
</comment>
<evidence type="ECO:0000256" key="3">
    <source>
        <dbReference type="PIRSR" id="PIRSR000105-1"/>
    </source>
</evidence>
<dbReference type="GO" id="GO:0016616">
    <property type="term" value="F:oxidoreductase activity, acting on the CH-OH group of donors, NAD or NADP as acceptor"/>
    <property type="evidence" value="ECO:0007669"/>
    <property type="project" value="InterPro"/>
</dbReference>
<feature type="binding site" evidence="4">
    <location>
        <position position="93"/>
    </location>
    <ligand>
        <name>NAD(+)</name>
        <dbReference type="ChEBI" id="CHEBI:57540"/>
    </ligand>
</feature>
<dbReference type="RefSeq" id="WP_188681397.1">
    <property type="nucleotide sequence ID" value="NZ_BMNY01000002.1"/>
</dbReference>
<keyword evidence="8" id="KW-1185">Reference proteome</keyword>
<dbReference type="InterPro" id="IPR022694">
    <property type="entry name" value="3-OHacyl-CoA_DH"/>
</dbReference>
<organism evidence="7 8">
    <name type="scientific">Thermogymnomonas acidicola</name>
    <dbReference type="NCBI Taxonomy" id="399579"/>
    <lineage>
        <taxon>Archaea</taxon>
        <taxon>Methanobacteriati</taxon>
        <taxon>Thermoplasmatota</taxon>
        <taxon>Thermoplasmata</taxon>
        <taxon>Thermoplasmatales</taxon>
        <taxon>Thermogymnomonas</taxon>
    </lineage>
</organism>
<dbReference type="Pfam" id="PF02737">
    <property type="entry name" value="3HCDH_N"/>
    <property type="match status" value="1"/>
</dbReference>
<feature type="domain" description="3-hydroxyacyl-CoA dehydrogenase C-terminal" evidence="5">
    <location>
        <begin position="182"/>
        <end position="278"/>
    </location>
</feature>
<feature type="domain" description="3-hydroxyacyl-CoA dehydrogenase NAD binding" evidence="6">
    <location>
        <begin position="2"/>
        <end position="179"/>
    </location>
</feature>
<evidence type="ECO:0000256" key="4">
    <source>
        <dbReference type="PIRSR" id="PIRSR000105-2"/>
    </source>
</evidence>
<dbReference type="FunFam" id="3.40.50.720:FF:000009">
    <property type="entry name" value="Fatty oxidation complex, alpha subunit"/>
    <property type="match status" value="1"/>
</dbReference>
<proteinExistence type="inferred from homology"/>
<evidence type="ECO:0000313" key="7">
    <source>
        <dbReference type="EMBL" id="GGM76126.1"/>
    </source>
</evidence>
<dbReference type="InterPro" id="IPR006180">
    <property type="entry name" value="3-OHacyl-CoA_DH_CS"/>
</dbReference>
<dbReference type="EMBL" id="BMNY01000002">
    <property type="protein sequence ID" value="GGM76126.1"/>
    <property type="molecule type" value="Genomic_DNA"/>
</dbReference>
<dbReference type="InterPro" id="IPR013328">
    <property type="entry name" value="6PGD_dom2"/>
</dbReference>
<dbReference type="GO" id="GO:0006631">
    <property type="term" value="P:fatty acid metabolic process"/>
    <property type="evidence" value="ECO:0007669"/>
    <property type="project" value="InterPro"/>
</dbReference>
<dbReference type="PANTHER" id="PTHR48075">
    <property type="entry name" value="3-HYDROXYACYL-COA DEHYDROGENASE FAMILY PROTEIN"/>
    <property type="match status" value="1"/>
</dbReference>
<dbReference type="AlphaFoldDB" id="A0AA37BRW4"/>
<keyword evidence="4" id="KW-0520">NAD</keyword>
<sequence length="278" mass="30864">MKVCVIGSGTMGSGIGEVFAISSNEVVLYDIYENQIANARVRIEESLGKLRDSGKIKEEPRDIVSRIRFTTSPSDLEGADVYIEAVFEKPEVKAETLKKISEVAPKKAIIGSNTSSISITYLSKFVSNPERFLGIHFFNPVPVMKLVEVVKGDRTQESVVRKVFEMVKALGKEPVISQDFPGFIANRVLVPLIREAILLLEEGVATKNDIDKTVRLGLNHPMGPLELADFIGLDVLLDIMEVMYRDFGDPRFKPPITLRNLVNAGKLGRKSGEGFYKY</sequence>
<accession>A0AA37BRW4</accession>
<reference evidence="7" key="1">
    <citation type="journal article" date="2014" name="Int. J. Syst. Evol. Microbiol.">
        <title>Complete genome sequence of Corynebacterium casei LMG S-19264T (=DSM 44701T), isolated from a smear-ripened cheese.</title>
        <authorList>
            <consortium name="US DOE Joint Genome Institute (JGI-PGF)"/>
            <person name="Walter F."/>
            <person name="Albersmeier A."/>
            <person name="Kalinowski J."/>
            <person name="Ruckert C."/>
        </authorList>
    </citation>
    <scope>NUCLEOTIDE SEQUENCE</scope>
    <source>
        <strain evidence="7">JCM 13583</strain>
    </source>
</reference>
<gene>
    <name evidence="7" type="ORF">GCM10007108_12620</name>
</gene>
<dbReference type="InterPro" id="IPR036291">
    <property type="entry name" value="NAD(P)-bd_dom_sf"/>
</dbReference>
<evidence type="ECO:0000259" key="6">
    <source>
        <dbReference type="Pfam" id="PF02737"/>
    </source>
</evidence>
<comment type="similarity">
    <text evidence="1">Belongs to the 3-hydroxyacyl-CoA dehydrogenase family.</text>
</comment>
<reference evidence="7" key="2">
    <citation type="submission" date="2022-09" db="EMBL/GenBank/DDBJ databases">
        <authorList>
            <person name="Sun Q."/>
            <person name="Ohkuma M."/>
        </authorList>
    </citation>
    <scope>NUCLEOTIDE SEQUENCE</scope>
    <source>
        <strain evidence="7">JCM 13583</strain>
    </source>
</reference>
<dbReference type="PANTHER" id="PTHR48075:SF5">
    <property type="entry name" value="3-HYDROXYBUTYRYL-COA DEHYDROGENASE"/>
    <property type="match status" value="1"/>
</dbReference>
<name>A0AA37BRW4_9ARCH</name>
<protein>
    <submittedName>
        <fullName evidence="7">3-hydroxybutyryl-CoA dehydrogenase</fullName>
    </submittedName>
</protein>
<dbReference type="SUPFAM" id="SSF51735">
    <property type="entry name" value="NAD(P)-binding Rossmann-fold domains"/>
    <property type="match status" value="1"/>
</dbReference>
<evidence type="ECO:0000256" key="2">
    <source>
        <dbReference type="ARBA" id="ARBA00023002"/>
    </source>
</evidence>
<dbReference type="InterPro" id="IPR006176">
    <property type="entry name" value="3-OHacyl-CoA_DH_NAD-bd"/>
</dbReference>
<feature type="binding site" evidence="4">
    <location>
        <position position="30"/>
    </location>
    <ligand>
        <name>NAD(+)</name>
        <dbReference type="ChEBI" id="CHEBI:57540"/>
    </ligand>
</feature>
<dbReference type="InterPro" id="IPR006108">
    <property type="entry name" value="3HC_DH_C"/>
</dbReference>
<dbReference type="InterPro" id="IPR008927">
    <property type="entry name" value="6-PGluconate_DH-like_C_sf"/>
</dbReference>
<feature type="binding site" evidence="4">
    <location>
        <begin position="7"/>
        <end position="12"/>
    </location>
    <ligand>
        <name>NAD(+)</name>
        <dbReference type="ChEBI" id="CHEBI:57540"/>
    </ligand>
</feature>
<feature type="binding site" evidence="4">
    <location>
        <position position="115"/>
    </location>
    <ligand>
        <name>NAD(+)</name>
        <dbReference type="ChEBI" id="CHEBI:57540"/>
    </ligand>
</feature>
<feature type="binding site" evidence="4">
    <location>
        <position position="88"/>
    </location>
    <ligand>
        <name>NAD(+)</name>
        <dbReference type="ChEBI" id="CHEBI:57540"/>
    </ligand>
</feature>
<evidence type="ECO:0000256" key="1">
    <source>
        <dbReference type="ARBA" id="ARBA00009463"/>
    </source>
</evidence>
<keyword evidence="2" id="KW-0560">Oxidoreductase</keyword>
<dbReference type="SUPFAM" id="SSF48179">
    <property type="entry name" value="6-phosphogluconate dehydrogenase C-terminal domain-like"/>
    <property type="match status" value="1"/>
</dbReference>
<dbReference type="Gene3D" id="1.10.1040.10">
    <property type="entry name" value="N-(1-d-carboxylethyl)-l-norvaline Dehydrogenase, domain 2"/>
    <property type="match status" value="1"/>
</dbReference>
<evidence type="ECO:0000313" key="8">
    <source>
        <dbReference type="Proteomes" id="UP000632195"/>
    </source>
</evidence>
<feature type="binding site" evidence="4">
    <location>
        <position position="139"/>
    </location>
    <ligand>
        <name>NAD(+)</name>
        <dbReference type="ChEBI" id="CHEBI:57540"/>
    </ligand>
</feature>
<feature type="site" description="Important for catalytic activity" evidence="3">
    <location>
        <position position="136"/>
    </location>
</feature>
<dbReference type="PIRSF" id="PIRSF000105">
    <property type="entry name" value="HCDH"/>
    <property type="match status" value="1"/>
</dbReference>
<dbReference type="Gene3D" id="3.40.50.720">
    <property type="entry name" value="NAD(P)-binding Rossmann-like Domain"/>
    <property type="match status" value="1"/>
</dbReference>
<dbReference type="PROSITE" id="PS00067">
    <property type="entry name" value="3HCDH"/>
    <property type="match status" value="1"/>
</dbReference>
<dbReference type="Proteomes" id="UP000632195">
    <property type="component" value="Unassembled WGS sequence"/>
</dbReference>
<dbReference type="Pfam" id="PF00725">
    <property type="entry name" value="3HCDH"/>
    <property type="match status" value="1"/>
</dbReference>
<dbReference type="GO" id="GO:0070403">
    <property type="term" value="F:NAD+ binding"/>
    <property type="evidence" value="ECO:0007669"/>
    <property type="project" value="InterPro"/>
</dbReference>
<feature type="binding site" evidence="4">
    <location>
        <position position="270"/>
    </location>
    <ligand>
        <name>NAD(+)</name>
        <dbReference type="ChEBI" id="CHEBI:57540"/>
    </ligand>
</feature>
<evidence type="ECO:0000259" key="5">
    <source>
        <dbReference type="Pfam" id="PF00725"/>
    </source>
</evidence>